<accession>A0A7S7SIJ3</accession>
<keyword evidence="2" id="KW-1185">Reference proteome</keyword>
<gene>
    <name evidence="1" type="ORF">IRI77_22135</name>
</gene>
<sequence>MEHEFEQLKAEFRAAMTAERHDAAACASTALLDILTVSYRTDLQRWEDALELWHWAQRTARAQRSHLNEERKAVRPANAYGCCKIRVMSTFSLDA</sequence>
<evidence type="ECO:0000313" key="2">
    <source>
        <dbReference type="Proteomes" id="UP000593892"/>
    </source>
</evidence>
<name>A0A7S7SIJ3_PALFE</name>
<dbReference type="KEGG" id="pfer:IRI77_22135"/>
<organism evidence="1 2">
    <name type="scientific">Paludibaculum fermentans</name>
    <dbReference type="NCBI Taxonomy" id="1473598"/>
    <lineage>
        <taxon>Bacteria</taxon>
        <taxon>Pseudomonadati</taxon>
        <taxon>Acidobacteriota</taxon>
        <taxon>Terriglobia</taxon>
        <taxon>Bryobacterales</taxon>
        <taxon>Bryobacteraceae</taxon>
        <taxon>Paludibaculum</taxon>
    </lineage>
</organism>
<reference evidence="1 2" key="1">
    <citation type="submission" date="2020-10" db="EMBL/GenBank/DDBJ databases">
        <title>Complete genome sequence of Paludibaculum fermentans P105T, a facultatively anaerobic acidobacterium capable of dissimilatory Fe(III) reduction.</title>
        <authorList>
            <person name="Dedysh S.N."/>
            <person name="Beletsky A.V."/>
            <person name="Kulichevskaya I.S."/>
            <person name="Mardanov A.V."/>
            <person name="Ravin N.V."/>
        </authorList>
    </citation>
    <scope>NUCLEOTIDE SEQUENCE [LARGE SCALE GENOMIC DNA]</scope>
    <source>
        <strain evidence="1 2">P105</strain>
    </source>
</reference>
<evidence type="ECO:0000313" key="1">
    <source>
        <dbReference type="EMBL" id="QOY85521.1"/>
    </source>
</evidence>
<proteinExistence type="predicted"/>
<dbReference type="RefSeq" id="WP_194447191.1">
    <property type="nucleotide sequence ID" value="NZ_CP063849.1"/>
</dbReference>
<protein>
    <submittedName>
        <fullName evidence="1">Uncharacterized protein</fullName>
    </submittedName>
</protein>
<dbReference type="EMBL" id="CP063849">
    <property type="protein sequence ID" value="QOY85521.1"/>
    <property type="molecule type" value="Genomic_DNA"/>
</dbReference>
<dbReference type="Proteomes" id="UP000593892">
    <property type="component" value="Chromosome"/>
</dbReference>
<dbReference type="AlphaFoldDB" id="A0A7S7SIJ3"/>